<keyword evidence="12" id="KW-0812">Transmembrane</keyword>
<dbReference type="Pfam" id="PF01435">
    <property type="entry name" value="Peptidase_M48"/>
    <property type="match status" value="1"/>
</dbReference>
<dbReference type="CDD" id="cd07331">
    <property type="entry name" value="M48C_Oma1_like"/>
    <property type="match status" value="1"/>
</dbReference>
<dbReference type="InterPro" id="IPR001915">
    <property type="entry name" value="Peptidase_M48"/>
</dbReference>
<sequence length="523" mass="59841">MASLSGSRNCVLIQLKSLTSWGKWSNPYTISTEALNGHRCHVTKDQSWNKSSSFRYYFMTESSIIKKNLFNKSQEYLLNPKNEGLCKIPHSCCRRPYFYSPQKAKEALFGRLSLQKLQNLGTGQSVQVFRPIHVSSALKAVPPLLVWTVLKPIQKLFAIILGRSIRKWWRALPPNKKELFKEAARRNKWKIALGLSGFGIIFIIFYCTHLEETPLTGRVRLLVFRKEQYAELSQIEYSMWVEEYKNKMLPETDPLYQAVKNTVIHLAESNKDIPEVSEFQWTVHVVEHPNMNVFVLPNGQVFLFTGIFNAVSDINQLSFILGHEMAHAVLGHAAEKGSVEHILDFLSLILLTMIWALCPRDSLAIISQWIQARFQELLFNRPYSRTLEAEADKIGLLFAAKACMDVRASSVLWQQMELTETLLGHPKVPEWLSTHPSHENRVEHLDRLIPKALEIRESCNCPALPGQDPRLTFKQRMQHLLQTSQKKKVSNVTPQGQGKTEVTLPVSKKEMPIDIVADKGLSR</sequence>
<keyword evidence="4" id="KW-0479">Metal-binding</keyword>
<comment type="cofactor">
    <cofactor evidence="1">
        <name>Zn(2+)</name>
        <dbReference type="ChEBI" id="CHEBI:29105"/>
    </cofactor>
</comment>
<comment type="similarity">
    <text evidence="8">Belongs to the peptidase M48 family.</text>
</comment>
<feature type="region of interest" description="Disordered" evidence="11">
    <location>
        <begin position="483"/>
        <end position="504"/>
    </location>
</feature>
<evidence type="ECO:0000256" key="12">
    <source>
        <dbReference type="SAM" id="Phobius"/>
    </source>
</evidence>
<evidence type="ECO:0000256" key="9">
    <source>
        <dbReference type="ARBA" id="ARBA00040360"/>
    </source>
</evidence>
<evidence type="ECO:0000259" key="13">
    <source>
        <dbReference type="Pfam" id="PF01435"/>
    </source>
</evidence>
<name>A0ABM5G812_9SAUR</name>
<keyword evidence="6" id="KW-0862">Zinc</keyword>
<accession>A0ABM5G812</accession>
<evidence type="ECO:0000256" key="11">
    <source>
        <dbReference type="SAM" id="MobiDB-lite"/>
    </source>
</evidence>
<dbReference type="Proteomes" id="UP001652642">
    <property type="component" value="Chromosome 4"/>
</dbReference>
<dbReference type="Gene3D" id="3.30.2010.10">
    <property type="entry name" value="Metalloproteases ('zincins'), catalytic domain"/>
    <property type="match status" value="1"/>
</dbReference>
<evidence type="ECO:0000256" key="10">
    <source>
        <dbReference type="ARBA" id="ARBA00042978"/>
    </source>
</evidence>
<evidence type="ECO:0000313" key="16">
    <source>
        <dbReference type="RefSeq" id="XP_020645535.2"/>
    </source>
</evidence>
<protein>
    <recommendedName>
        <fullName evidence="9">Metalloendopeptidase OMA1, mitochondrial</fullName>
    </recommendedName>
    <alternativeName>
        <fullName evidence="10">Overlapping with the m-AAA protease 1 homolog</fullName>
    </alternativeName>
</protein>
<evidence type="ECO:0000313" key="15">
    <source>
        <dbReference type="RefSeq" id="XP_020645534.2"/>
    </source>
</evidence>
<comment type="subunit">
    <text evidence="2">Homooligomer.</text>
</comment>
<dbReference type="InterPro" id="IPR051156">
    <property type="entry name" value="Mito/Outer_Membr_Metalloprot"/>
</dbReference>
<keyword evidence="12" id="KW-0472">Membrane</keyword>
<dbReference type="RefSeq" id="XP_072853792.1">
    <property type="nucleotide sequence ID" value="XM_072997691.1"/>
</dbReference>
<feature type="transmembrane region" description="Helical" evidence="12">
    <location>
        <begin position="189"/>
        <end position="206"/>
    </location>
</feature>
<dbReference type="RefSeq" id="XP_020645535.2">
    <property type="nucleotide sequence ID" value="XM_020789876.2"/>
</dbReference>
<feature type="compositionally biased region" description="Polar residues" evidence="11">
    <location>
        <begin position="483"/>
        <end position="500"/>
    </location>
</feature>
<dbReference type="RefSeq" id="XP_020645534.2">
    <property type="nucleotide sequence ID" value="XM_020789875.2"/>
</dbReference>
<gene>
    <name evidence="15 16 17" type="primary">OMA1</name>
</gene>
<evidence type="ECO:0000256" key="6">
    <source>
        <dbReference type="ARBA" id="ARBA00022833"/>
    </source>
</evidence>
<organism evidence="14 17">
    <name type="scientific">Pogona vitticeps</name>
    <name type="common">central bearded dragon</name>
    <dbReference type="NCBI Taxonomy" id="103695"/>
    <lineage>
        <taxon>Eukaryota</taxon>
        <taxon>Metazoa</taxon>
        <taxon>Chordata</taxon>
        <taxon>Craniata</taxon>
        <taxon>Vertebrata</taxon>
        <taxon>Euteleostomi</taxon>
        <taxon>Lepidosauria</taxon>
        <taxon>Squamata</taxon>
        <taxon>Bifurcata</taxon>
        <taxon>Unidentata</taxon>
        <taxon>Episquamata</taxon>
        <taxon>Toxicofera</taxon>
        <taxon>Iguania</taxon>
        <taxon>Acrodonta</taxon>
        <taxon>Agamidae</taxon>
        <taxon>Amphibolurinae</taxon>
        <taxon>Pogona</taxon>
    </lineage>
</organism>
<keyword evidence="7" id="KW-0482">Metalloprotease</keyword>
<evidence type="ECO:0000256" key="7">
    <source>
        <dbReference type="ARBA" id="ARBA00023049"/>
    </source>
</evidence>
<evidence type="ECO:0000313" key="14">
    <source>
        <dbReference type="Proteomes" id="UP001652642"/>
    </source>
</evidence>
<evidence type="ECO:0000256" key="5">
    <source>
        <dbReference type="ARBA" id="ARBA00022801"/>
    </source>
</evidence>
<dbReference type="OrthoDB" id="7464992at2759"/>
<dbReference type="GeneID" id="110077131"/>
<dbReference type="PANTHER" id="PTHR22726:SF1">
    <property type="entry name" value="METALLOENDOPEPTIDASE OMA1, MITOCHONDRIAL"/>
    <property type="match status" value="1"/>
</dbReference>
<evidence type="ECO:0000256" key="2">
    <source>
        <dbReference type="ARBA" id="ARBA00011182"/>
    </source>
</evidence>
<evidence type="ECO:0000313" key="17">
    <source>
        <dbReference type="RefSeq" id="XP_072853792.1"/>
    </source>
</evidence>
<reference evidence="15 16" key="1">
    <citation type="submission" date="2025-05" db="UniProtKB">
        <authorList>
            <consortium name="RefSeq"/>
        </authorList>
    </citation>
    <scope>IDENTIFICATION</scope>
</reference>
<dbReference type="PANTHER" id="PTHR22726">
    <property type="entry name" value="METALLOENDOPEPTIDASE OMA1"/>
    <property type="match status" value="1"/>
</dbReference>
<keyword evidence="3" id="KW-0645">Protease</keyword>
<keyword evidence="12" id="KW-1133">Transmembrane helix</keyword>
<evidence type="ECO:0000256" key="4">
    <source>
        <dbReference type="ARBA" id="ARBA00022723"/>
    </source>
</evidence>
<keyword evidence="14" id="KW-1185">Reference proteome</keyword>
<keyword evidence="5" id="KW-0378">Hydrolase</keyword>
<evidence type="ECO:0000256" key="1">
    <source>
        <dbReference type="ARBA" id="ARBA00001947"/>
    </source>
</evidence>
<feature type="domain" description="Peptidase M48" evidence="13">
    <location>
        <begin position="259"/>
        <end position="447"/>
    </location>
</feature>
<proteinExistence type="inferred from homology"/>
<evidence type="ECO:0000256" key="8">
    <source>
        <dbReference type="ARBA" id="ARBA00038233"/>
    </source>
</evidence>
<evidence type="ECO:0000256" key="3">
    <source>
        <dbReference type="ARBA" id="ARBA00022670"/>
    </source>
</evidence>